<keyword evidence="2" id="KW-0805">Transcription regulation</keyword>
<keyword evidence="1" id="KW-0597">Phosphoprotein</keyword>
<dbReference type="PROSITE" id="PS50110">
    <property type="entry name" value="RESPONSE_REGULATORY"/>
    <property type="match status" value="1"/>
</dbReference>
<dbReference type="InterPro" id="IPR001789">
    <property type="entry name" value="Sig_transdc_resp-reg_receiver"/>
</dbReference>
<dbReference type="EMBL" id="CAEZVX010000001">
    <property type="protein sequence ID" value="CAB4633560.1"/>
    <property type="molecule type" value="Genomic_DNA"/>
</dbReference>
<accession>A0A6J6J9N6</accession>
<dbReference type="InterPro" id="IPR036388">
    <property type="entry name" value="WH-like_DNA-bd_sf"/>
</dbReference>
<dbReference type="CDD" id="cd06170">
    <property type="entry name" value="LuxR_C_like"/>
    <property type="match status" value="1"/>
</dbReference>
<dbReference type="Pfam" id="PF00196">
    <property type="entry name" value="GerE"/>
    <property type="match status" value="1"/>
</dbReference>
<organism evidence="8">
    <name type="scientific">freshwater metagenome</name>
    <dbReference type="NCBI Taxonomy" id="449393"/>
    <lineage>
        <taxon>unclassified sequences</taxon>
        <taxon>metagenomes</taxon>
        <taxon>ecological metagenomes</taxon>
    </lineage>
</organism>
<dbReference type="PANTHER" id="PTHR43214">
    <property type="entry name" value="TWO-COMPONENT RESPONSE REGULATOR"/>
    <property type="match status" value="1"/>
</dbReference>
<dbReference type="SUPFAM" id="SSF52172">
    <property type="entry name" value="CheY-like"/>
    <property type="match status" value="1"/>
</dbReference>
<dbReference type="GO" id="GO:0000160">
    <property type="term" value="P:phosphorelay signal transduction system"/>
    <property type="evidence" value="ECO:0007669"/>
    <property type="project" value="InterPro"/>
</dbReference>
<name>A0A6J6J9N6_9ZZZZ</name>
<dbReference type="Pfam" id="PF00072">
    <property type="entry name" value="Response_reg"/>
    <property type="match status" value="1"/>
</dbReference>
<dbReference type="PRINTS" id="PR00038">
    <property type="entry name" value="HTHLUXR"/>
</dbReference>
<dbReference type="CDD" id="cd17535">
    <property type="entry name" value="REC_NarL-like"/>
    <property type="match status" value="1"/>
</dbReference>
<keyword evidence="3" id="KW-0238">DNA-binding</keyword>
<dbReference type="InterPro" id="IPR016032">
    <property type="entry name" value="Sig_transdc_resp-reg_C-effctor"/>
</dbReference>
<evidence type="ECO:0000256" key="2">
    <source>
        <dbReference type="ARBA" id="ARBA00023015"/>
    </source>
</evidence>
<protein>
    <submittedName>
        <fullName evidence="8">Unannotated protein</fullName>
    </submittedName>
</protein>
<feature type="domain" description="HTH luxR-type" evidence="5">
    <location>
        <begin position="136"/>
        <end position="201"/>
    </location>
</feature>
<feature type="domain" description="Response regulatory" evidence="6">
    <location>
        <begin position="4"/>
        <end position="119"/>
    </location>
</feature>
<dbReference type="AlphaFoldDB" id="A0A6J6J9N6"/>
<evidence type="ECO:0000313" key="8">
    <source>
        <dbReference type="EMBL" id="CAB4633560.1"/>
    </source>
</evidence>
<dbReference type="PANTHER" id="PTHR43214:SF41">
    <property type="entry name" value="NITRATE_NITRITE RESPONSE REGULATOR PROTEIN NARP"/>
    <property type="match status" value="1"/>
</dbReference>
<dbReference type="GO" id="GO:0006355">
    <property type="term" value="P:regulation of DNA-templated transcription"/>
    <property type="evidence" value="ECO:0007669"/>
    <property type="project" value="InterPro"/>
</dbReference>
<dbReference type="InterPro" id="IPR039420">
    <property type="entry name" value="WalR-like"/>
</dbReference>
<sequence>MSASVLIIDDHPLVREGVKRSLTGAGFNCVGEAGSLKEAIAMIALHNPDVITVDLNLPDGNGLEIISWARKNSASLAIIVLSLDDDLDLVSAASRSGAQGFISKSESADHLISAINSVLTQPTLFISNHTLALLGRERSQDLLSARERMVLTHLGGELSIAEIAAAMFISHATVKSHCATIYRKLDTHSRRSAVARGKTIGLL</sequence>
<dbReference type="SMART" id="SM00448">
    <property type="entry name" value="REC"/>
    <property type="match status" value="1"/>
</dbReference>
<evidence type="ECO:0000313" key="7">
    <source>
        <dbReference type="EMBL" id="CAB4575755.1"/>
    </source>
</evidence>
<dbReference type="InterPro" id="IPR058245">
    <property type="entry name" value="NreC/VraR/RcsB-like_REC"/>
</dbReference>
<dbReference type="GO" id="GO:0003677">
    <property type="term" value="F:DNA binding"/>
    <property type="evidence" value="ECO:0007669"/>
    <property type="project" value="UniProtKB-KW"/>
</dbReference>
<evidence type="ECO:0000256" key="4">
    <source>
        <dbReference type="ARBA" id="ARBA00023163"/>
    </source>
</evidence>
<reference evidence="8" key="1">
    <citation type="submission" date="2020-05" db="EMBL/GenBank/DDBJ databases">
        <authorList>
            <person name="Chiriac C."/>
            <person name="Salcher M."/>
            <person name="Ghai R."/>
            <person name="Kavagutti S V."/>
        </authorList>
    </citation>
    <scope>NUCLEOTIDE SEQUENCE</scope>
</reference>
<proteinExistence type="predicted"/>
<gene>
    <name evidence="7" type="ORF">UFOPK1755_00113</name>
    <name evidence="8" type="ORF">UFOPK2155_00032</name>
</gene>
<keyword evidence="4" id="KW-0804">Transcription</keyword>
<dbReference type="EMBL" id="CAEZTX010000002">
    <property type="protein sequence ID" value="CAB4575755.1"/>
    <property type="molecule type" value="Genomic_DNA"/>
</dbReference>
<dbReference type="SMART" id="SM00421">
    <property type="entry name" value="HTH_LUXR"/>
    <property type="match status" value="1"/>
</dbReference>
<dbReference type="Gene3D" id="3.40.50.2300">
    <property type="match status" value="1"/>
</dbReference>
<evidence type="ECO:0000259" key="5">
    <source>
        <dbReference type="PROSITE" id="PS50043"/>
    </source>
</evidence>
<evidence type="ECO:0000256" key="3">
    <source>
        <dbReference type="ARBA" id="ARBA00023125"/>
    </source>
</evidence>
<evidence type="ECO:0000259" key="6">
    <source>
        <dbReference type="PROSITE" id="PS50110"/>
    </source>
</evidence>
<dbReference type="Gene3D" id="1.10.10.10">
    <property type="entry name" value="Winged helix-like DNA-binding domain superfamily/Winged helix DNA-binding domain"/>
    <property type="match status" value="1"/>
</dbReference>
<dbReference type="PROSITE" id="PS50043">
    <property type="entry name" value="HTH_LUXR_2"/>
    <property type="match status" value="1"/>
</dbReference>
<dbReference type="SUPFAM" id="SSF46894">
    <property type="entry name" value="C-terminal effector domain of the bipartite response regulators"/>
    <property type="match status" value="1"/>
</dbReference>
<dbReference type="InterPro" id="IPR011006">
    <property type="entry name" value="CheY-like_superfamily"/>
</dbReference>
<dbReference type="InterPro" id="IPR000792">
    <property type="entry name" value="Tscrpt_reg_LuxR_C"/>
</dbReference>
<evidence type="ECO:0000256" key="1">
    <source>
        <dbReference type="ARBA" id="ARBA00022553"/>
    </source>
</evidence>